<dbReference type="PANTHER" id="PTHR30482:SF10">
    <property type="entry name" value="HIGH-AFFINITY BRANCHED-CHAIN AMINO ACID TRANSPORT PROTEIN BRAE"/>
    <property type="match status" value="1"/>
</dbReference>
<comment type="caution">
    <text evidence="7">The sequence shown here is derived from an EMBL/GenBank/DDBJ whole genome shotgun (WGS) entry which is preliminary data.</text>
</comment>
<keyword evidence="4 6" id="KW-1133">Transmembrane helix</keyword>
<keyword evidence="5 6" id="KW-0472">Membrane</keyword>
<dbReference type="Pfam" id="PF02653">
    <property type="entry name" value="BPD_transp_2"/>
    <property type="match status" value="1"/>
</dbReference>
<proteinExistence type="predicted"/>
<evidence type="ECO:0000256" key="5">
    <source>
        <dbReference type="ARBA" id="ARBA00023136"/>
    </source>
</evidence>
<feature type="non-terminal residue" evidence="7">
    <location>
        <position position="1"/>
    </location>
</feature>
<evidence type="ECO:0000256" key="6">
    <source>
        <dbReference type="SAM" id="Phobius"/>
    </source>
</evidence>
<dbReference type="GO" id="GO:0015658">
    <property type="term" value="F:branched-chain amino acid transmembrane transporter activity"/>
    <property type="evidence" value="ECO:0007669"/>
    <property type="project" value="InterPro"/>
</dbReference>
<dbReference type="InterPro" id="IPR043428">
    <property type="entry name" value="LivM-like"/>
</dbReference>
<sequence length="118" mass="12700">ALGKPVFKLKVITMAVSGFVVGMAGALLAHFVQFISPGMFWLDLLIWALAGMMIGGVASMRGTVLGVVVLFCLLEPVRFLDLPSAYVGPLRLLIMLALLLLIILYKPRGIMGRAELEG</sequence>
<feature type="transmembrane region" description="Helical" evidence="6">
    <location>
        <begin position="86"/>
        <end position="105"/>
    </location>
</feature>
<reference evidence="7 8" key="1">
    <citation type="journal article" date="2015" name="Nature">
        <title>rRNA introns, odd ribosomes, and small enigmatic genomes across a large radiation of phyla.</title>
        <authorList>
            <person name="Brown C.T."/>
            <person name="Hug L.A."/>
            <person name="Thomas B.C."/>
            <person name="Sharon I."/>
            <person name="Castelle C.J."/>
            <person name="Singh A."/>
            <person name="Wilkins M.J."/>
            <person name="Williams K.H."/>
            <person name="Banfield J.F."/>
        </authorList>
    </citation>
    <scope>NUCLEOTIDE SEQUENCE [LARGE SCALE GENOMIC DNA]</scope>
</reference>
<evidence type="ECO:0000313" key="7">
    <source>
        <dbReference type="EMBL" id="KKW32220.1"/>
    </source>
</evidence>
<dbReference type="Proteomes" id="UP000034054">
    <property type="component" value="Unassembled WGS sequence"/>
</dbReference>
<keyword evidence="2" id="KW-1003">Cell membrane</keyword>
<dbReference type="InterPro" id="IPR001851">
    <property type="entry name" value="ABC_transp_permease"/>
</dbReference>
<dbReference type="PANTHER" id="PTHR30482">
    <property type="entry name" value="HIGH-AFFINITY BRANCHED-CHAIN AMINO ACID TRANSPORT SYSTEM PERMEASE"/>
    <property type="match status" value="1"/>
</dbReference>
<evidence type="ECO:0000313" key="8">
    <source>
        <dbReference type="Proteomes" id="UP000034054"/>
    </source>
</evidence>
<evidence type="ECO:0000256" key="4">
    <source>
        <dbReference type="ARBA" id="ARBA00022989"/>
    </source>
</evidence>
<comment type="subcellular location">
    <subcellularLocation>
        <location evidence="1">Cell membrane</location>
        <topology evidence="1">Multi-pass membrane protein</topology>
    </subcellularLocation>
</comment>
<feature type="transmembrane region" description="Helical" evidence="6">
    <location>
        <begin position="44"/>
        <end position="74"/>
    </location>
</feature>
<accession>A0A0G1XMX7</accession>
<organism evidence="7 8">
    <name type="scientific">Candidatus Uhrbacteria bacterium GW2011_GWA2_52_8d</name>
    <dbReference type="NCBI Taxonomy" id="1618979"/>
    <lineage>
        <taxon>Bacteria</taxon>
        <taxon>Candidatus Uhriibacteriota</taxon>
    </lineage>
</organism>
<evidence type="ECO:0000256" key="3">
    <source>
        <dbReference type="ARBA" id="ARBA00022692"/>
    </source>
</evidence>
<dbReference type="AlphaFoldDB" id="A0A0G1XMX7"/>
<keyword evidence="3 6" id="KW-0812">Transmembrane</keyword>
<evidence type="ECO:0000256" key="2">
    <source>
        <dbReference type="ARBA" id="ARBA00022475"/>
    </source>
</evidence>
<name>A0A0G1XMX7_9BACT</name>
<protein>
    <submittedName>
        <fullName evidence="7">Inner-membrane translocator</fullName>
    </submittedName>
</protein>
<dbReference type="EMBL" id="LCRH01000036">
    <property type="protein sequence ID" value="KKW32220.1"/>
    <property type="molecule type" value="Genomic_DNA"/>
</dbReference>
<evidence type="ECO:0000256" key="1">
    <source>
        <dbReference type="ARBA" id="ARBA00004651"/>
    </source>
</evidence>
<gene>
    <name evidence="7" type="ORF">UY76_C0036G0001</name>
</gene>
<dbReference type="GO" id="GO:0005886">
    <property type="term" value="C:plasma membrane"/>
    <property type="evidence" value="ECO:0007669"/>
    <property type="project" value="UniProtKB-SubCell"/>
</dbReference>
<feature type="transmembrane region" description="Helical" evidence="6">
    <location>
        <begin position="12"/>
        <end position="32"/>
    </location>
</feature>